<reference evidence="2" key="1">
    <citation type="journal article" date="2023" name="G3 (Bethesda)">
        <title>A reference genome for the long-term kleptoplast-retaining sea slug Elysia crispata morphotype clarki.</title>
        <authorList>
            <person name="Eastman K.E."/>
            <person name="Pendleton A.L."/>
            <person name="Shaikh M.A."/>
            <person name="Suttiyut T."/>
            <person name="Ogas R."/>
            <person name="Tomko P."/>
            <person name="Gavelis G."/>
            <person name="Widhalm J.R."/>
            <person name="Wisecaver J.H."/>
        </authorList>
    </citation>
    <scope>NUCLEOTIDE SEQUENCE</scope>
    <source>
        <strain evidence="2">ECLA1</strain>
    </source>
</reference>
<protein>
    <submittedName>
        <fullName evidence="2">Uncharacterized protein</fullName>
    </submittedName>
</protein>
<gene>
    <name evidence="2" type="ORF">RRG08_018395</name>
</gene>
<feature type="region of interest" description="Disordered" evidence="1">
    <location>
        <begin position="1"/>
        <end position="30"/>
    </location>
</feature>
<name>A0AAE1ADM9_9GAST</name>
<proteinExistence type="predicted"/>
<comment type="caution">
    <text evidence="2">The sequence shown here is derived from an EMBL/GenBank/DDBJ whole genome shotgun (WGS) entry which is preliminary data.</text>
</comment>
<sequence length="150" mass="17011">MSCPQRGLGRGLRLDQSSIREIPAKPGQTTPHVEKATLYTRPVQHGLSPFISMLKRPHFTHDPHNMGYRPSSASSKGHPLHTARSTWVIAIHQHVKKTPFYSWTAQHGLSSLNSKFKRPLLTHNSSHIAYRSCLACRRVHKYTQLTPHPI</sequence>
<dbReference type="EMBL" id="JAWDGP010002080">
    <property type="protein sequence ID" value="KAK3785692.1"/>
    <property type="molecule type" value="Genomic_DNA"/>
</dbReference>
<keyword evidence="3" id="KW-1185">Reference proteome</keyword>
<evidence type="ECO:0000256" key="1">
    <source>
        <dbReference type="SAM" id="MobiDB-lite"/>
    </source>
</evidence>
<evidence type="ECO:0000313" key="2">
    <source>
        <dbReference type="EMBL" id="KAK3785692.1"/>
    </source>
</evidence>
<dbReference type="Proteomes" id="UP001283361">
    <property type="component" value="Unassembled WGS sequence"/>
</dbReference>
<organism evidence="2 3">
    <name type="scientific">Elysia crispata</name>
    <name type="common">lettuce slug</name>
    <dbReference type="NCBI Taxonomy" id="231223"/>
    <lineage>
        <taxon>Eukaryota</taxon>
        <taxon>Metazoa</taxon>
        <taxon>Spiralia</taxon>
        <taxon>Lophotrochozoa</taxon>
        <taxon>Mollusca</taxon>
        <taxon>Gastropoda</taxon>
        <taxon>Heterobranchia</taxon>
        <taxon>Euthyneura</taxon>
        <taxon>Panpulmonata</taxon>
        <taxon>Sacoglossa</taxon>
        <taxon>Placobranchoidea</taxon>
        <taxon>Plakobranchidae</taxon>
        <taxon>Elysia</taxon>
    </lineage>
</organism>
<dbReference type="AlphaFoldDB" id="A0AAE1ADM9"/>
<accession>A0AAE1ADM9</accession>
<evidence type="ECO:0000313" key="3">
    <source>
        <dbReference type="Proteomes" id="UP001283361"/>
    </source>
</evidence>